<protein>
    <submittedName>
        <fullName evidence="1">Uncharacterized protein</fullName>
    </submittedName>
</protein>
<reference evidence="1 2" key="1">
    <citation type="submission" date="2023-10" db="EMBL/GenBank/DDBJ databases">
        <title>Characterization of rhizosphere-enriched actinobacteria from wheat plants lab-grown on chernevaya soil.</title>
        <authorList>
            <person name="Tikhonova E.N."/>
            <person name="Konopkin A."/>
            <person name="Kravchenko I.K."/>
        </authorList>
    </citation>
    <scope>NUCLEOTIDE SEQUENCE [LARGE SCALE GENOMIC DNA]</scope>
    <source>
        <strain evidence="1 2">RR29</strain>
    </source>
</reference>
<gene>
    <name evidence="1" type="ORF">R5A26_17780</name>
</gene>
<organism evidence="1 2">
    <name type="scientific">Streptomyces prunicolor</name>
    <dbReference type="NCBI Taxonomy" id="67348"/>
    <lineage>
        <taxon>Bacteria</taxon>
        <taxon>Bacillati</taxon>
        <taxon>Actinomycetota</taxon>
        <taxon>Actinomycetes</taxon>
        <taxon>Kitasatosporales</taxon>
        <taxon>Streptomycetaceae</taxon>
        <taxon>Streptomyces</taxon>
    </lineage>
</organism>
<evidence type="ECO:0000313" key="1">
    <source>
        <dbReference type="EMBL" id="MDV7217806.1"/>
    </source>
</evidence>
<comment type="caution">
    <text evidence="1">The sequence shown here is derived from an EMBL/GenBank/DDBJ whole genome shotgun (WGS) entry which is preliminary data.</text>
</comment>
<evidence type="ECO:0000313" key="2">
    <source>
        <dbReference type="Proteomes" id="UP001187346"/>
    </source>
</evidence>
<dbReference type="EMBL" id="JAWMAJ010000053">
    <property type="protein sequence ID" value="MDV7217806.1"/>
    <property type="molecule type" value="Genomic_DNA"/>
</dbReference>
<name>A0ABU4FCU7_9ACTN</name>
<sequence length="77" mass="8110">PRRTVGPVGASRTGRRVLAPPRPFGLEVLPGDPFVTADVAGVFGARPASRSYSPWATWSRRTPVAHPVECDALSASA</sequence>
<feature type="non-terminal residue" evidence="1">
    <location>
        <position position="1"/>
    </location>
</feature>
<dbReference type="Proteomes" id="UP001187346">
    <property type="component" value="Unassembled WGS sequence"/>
</dbReference>
<proteinExistence type="predicted"/>
<accession>A0ABU4FCU7</accession>
<keyword evidence="2" id="KW-1185">Reference proteome</keyword>